<reference evidence="1" key="1">
    <citation type="submission" date="2021-01" db="EMBL/GenBank/DDBJ databases">
        <authorList>
            <person name="Kaushik A."/>
        </authorList>
    </citation>
    <scope>NUCLEOTIDE SEQUENCE</scope>
    <source>
        <strain evidence="1">AG1-1A</strain>
    </source>
</reference>
<evidence type="ECO:0000313" key="2">
    <source>
        <dbReference type="Proteomes" id="UP000663840"/>
    </source>
</evidence>
<proteinExistence type="predicted"/>
<protein>
    <submittedName>
        <fullName evidence="1">Uncharacterized protein</fullName>
    </submittedName>
</protein>
<name>A0A8H2XCX0_9AGAM</name>
<accession>A0A8H2XCX0</accession>
<organism evidence="1 2">
    <name type="scientific">Rhizoctonia solani</name>
    <dbReference type="NCBI Taxonomy" id="456999"/>
    <lineage>
        <taxon>Eukaryota</taxon>
        <taxon>Fungi</taxon>
        <taxon>Dikarya</taxon>
        <taxon>Basidiomycota</taxon>
        <taxon>Agaricomycotina</taxon>
        <taxon>Agaricomycetes</taxon>
        <taxon>Cantharellales</taxon>
        <taxon>Ceratobasidiaceae</taxon>
        <taxon>Rhizoctonia</taxon>
    </lineage>
</organism>
<dbReference type="Proteomes" id="UP000663840">
    <property type="component" value="Unassembled WGS sequence"/>
</dbReference>
<gene>
    <name evidence="1" type="ORF">RDB_LOCUS55725</name>
</gene>
<comment type="caution">
    <text evidence="1">The sequence shown here is derived from an EMBL/GenBank/DDBJ whole genome shotgun (WGS) entry which is preliminary data.</text>
</comment>
<sequence length="149" mass="16838">MHDTFKSCHPVWRWVGCRVCDNGRVIRLGFWYARVPTLGIGVSLSSSLVTHLCASVSPICTHHNASVRPISIPTRITHAHAHILYARTHFRITPYLTDLHSLVPPIDSVWMLLRNAPRPGTLFHHGSDPLFSRIVLVKRTHARIPLFAT</sequence>
<dbReference type="AlphaFoldDB" id="A0A8H2XCX0"/>
<dbReference type="EMBL" id="CAJMWR010001295">
    <property type="protein sequence ID" value="CAE6421705.1"/>
    <property type="molecule type" value="Genomic_DNA"/>
</dbReference>
<evidence type="ECO:0000313" key="1">
    <source>
        <dbReference type="EMBL" id="CAE6421705.1"/>
    </source>
</evidence>